<gene>
    <name evidence="1" type="primary">COG3</name>
    <name evidence="1" type="ORF">EV182_004114</name>
</gene>
<protein>
    <submittedName>
        <fullName evidence="1">Golgi transport complex subunit 3</fullName>
    </submittedName>
</protein>
<keyword evidence="2" id="KW-1185">Reference proteome</keyword>
<feature type="non-terminal residue" evidence="1">
    <location>
        <position position="613"/>
    </location>
</feature>
<name>A0ACC1HCW6_9FUNG</name>
<sequence>MPAHKDTDEDWNKRFQLNDAICQSILALQVSTPLAPRNFAREHPANGTSSRPAGLLASSSAGNSSSSPIPGQLSTDKLPALGWNSRAVVTASPRLRPSSSLASLSAAKTHRAGEGALRAPHLLQHRSLTRPQTPLAGGRGNTESSRAISPTLVVDPIETTGQFLAWYEQIETQLNAKRDQTSMDFKHNLEQMIEHCDILLEHTDTISSALTEMVSLSKQVIAKTREVEEEYQALRVEADELGDMHRALLDRLATYTVLEPIMKLFNAPGHDVCLEPKFIPYLGQIDRSIAAIKTHIQDKDAEFYLMRFQQCRTRGLSLVKHYFTYAMRELGQDVGRAFSGGGEGTESKRREMLYTRFEEKAKVLHPPVAELQRRASQGQEAATIFRDTQKAYLQTRRHWVNMYITESMGVVQQRKTDNSGQAESGEGGAGPAMSMPKILLEWCELILSVCQDERRLYLAFFGMGEDQEDSYNQSNGPSREAFDRLHAYLNDLVDLFYQQVRRTVVHEHDIAVLSGMSHTLAEFMSSRGPPPPEDAESDPVAEMLREALDSILEDTQHRLVFRAEYYIQNEVQNRALSAQEVAELAEWIKSSSGSELSPTDRPTADDDSGSGAD</sequence>
<comment type="caution">
    <text evidence="1">The sequence shown here is derived from an EMBL/GenBank/DDBJ whole genome shotgun (WGS) entry which is preliminary data.</text>
</comment>
<accession>A0ACC1HCW6</accession>
<dbReference type="Proteomes" id="UP001145114">
    <property type="component" value="Unassembled WGS sequence"/>
</dbReference>
<organism evidence="1 2">
    <name type="scientific">Spiromyces aspiralis</name>
    <dbReference type="NCBI Taxonomy" id="68401"/>
    <lineage>
        <taxon>Eukaryota</taxon>
        <taxon>Fungi</taxon>
        <taxon>Fungi incertae sedis</taxon>
        <taxon>Zoopagomycota</taxon>
        <taxon>Kickxellomycotina</taxon>
        <taxon>Kickxellomycetes</taxon>
        <taxon>Kickxellales</taxon>
        <taxon>Kickxellaceae</taxon>
        <taxon>Spiromyces</taxon>
    </lineage>
</organism>
<reference evidence="1" key="1">
    <citation type="submission" date="2022-06" db="EMBL/GenBank/DDBJ databases">
        <title>Phylogenomic reconstructions and comparative analyses of Kickxellomycotina fungi.</title>
        <authorList>
            <person name="Reynolds N.K."/>
            <person name="Stajich J.E."/>
            <person name="Barry K."/>
            <person name="Grigoriev I.V."/>
            <person name="Crous P."/>
            <person name="Smith M.E."/>
        </authorList>
    </citation>
    <scope>NUCLEOTIDE SEQUENCE</scope>
    <source>
        <strain evidence="1">RSA 2271</strain>
    </source>
</reference>
<dbReference type="EMBL" id="JAMZIH010006340">
    <property type="protein sequence ID" value="KAJ1674027.1"/>
    <property type="molecule type" value="Genomic_DNA"/>
</dbReference>
<evidence type="ECO:0000313" key="1">
    <source>
        <dbReference type="EMBL" id="KAJ1674027.1"/>
    </source>
</evidence>
<proteinExistence type="predicted"/>
<evidence type="ECO:0000313" key="2">
    <source>
        <dbReference type="Proteomes" id="UP001145114"/>
    </source>
</evidence>